<accession>A0ABQ6IIT8</accession>
<gene>
    <name evidence="2" type="ORF">GCM10025876_40460</name>
</gene>
<evidence type="ECO:0000313" key="3">
    <source>
        <dbReference type="Proteomes" id="UP001157125"/>
    </source>
</evidence>
<evidence type="ECO:0000313" key="2">
    <source>
        <dbReference type="EMBL" id="GMA37842.1"/>
    </source>
</evidence>
<evidence type="ECO:0000256" key="1">
    <source>
        <dbReference type="SAM" id="MobiDB-lite"/>
    </source>
</evidence>
<name>A0ABQ6IIT8_9MICO</name>
<evidence type="ECO:0008006" key="4">
    <source>
        <dbReference type="Google" id="ProtNLM"/>
    </source>
</evidence>
<dbReference type="RefSeq" id="WP_284329550.1">
    <property type="nucleotide sequence ID" value="NZ_BSUN01000002.1"/>
</dbReference>
<feature type="compositionally biased region" description="Basic and acidic residues" evidence="1">
    <location>
        <begin position="21"/>
        <end position="33"/>
    </location>
</feature>
<sequence>MPPLTAEALLESAGVDVEAIERSAGRPRLDRATNKPGQRSPRVNVAVTDAQDRALARLVGPGRKKSDIVRDAIDEYLAAHA</sequence>
<reference evidence="3" key="1">
    <citation type="journal article" date="2019" name="Int. J. Syst. Evol. Microbiol.">
        <title>The Global Catalogue of Microorganisms (GCM) 10K type strain sequencing project: providing services to taxonomists for standard genome sequencing and annotation.</title>
        <authorList>
            <consortium name="The Broad Institute Genomics Platform"/>
            <consortium name="The Broad Institute Genome Sequencing Center for Infectious Disease"/>
            <person name="Wu L."/>
            <person name="Ma J."/>
        </authorList>
    </citation>
    <scope>NUCLEOTIDE SEQUENCE [LARGE SCALE GENOMIC DNA]</scope>
    <source>
        <strain evidence="3">NBRC 112299</strain>
    </source>
</reference>
<feature type="region of interest" description="Disordered" evidence="1">
    <location>
        <begin position="21"/>
        <end position="42"/>
    </location>
</feature>
<dbReference type="EMBL" id="BSUN01000002">
    <property type="protein sequence ID" value="GMA37842.1"/>
    <property type="molecule type" value="Genomic_DNA"/>
</dbReference>
<keyword evidence="3" id="KW-1185">Reference proteome</keyword>
<proteinExistence type="predicted"/>
<comment type="caution">
    <text evidence="2">The sequence shown here is derived from an EMBL/GenBank/DDBJ whole genome shotgun (WGS) entry which is preliminary data.</text>
</comment>
<dbReference type="Proteomes" id="UP001157125">
    <property type="component" value="Unassembled WGS sequence"/>
</dbReference>
<protein>
    <recommendedName>
        <fullName evidence="4">Ribbon-helix-helix protein CopG domain-containing protein</fullName>
    </recommendedName>
</protein>
<organism evidence="2 3">
    <name type="scientific">Demequina litorisediminis</name>
    <dbReference type="NCBI Taxonomy" id="1849022"/>
    <lineage>
        <taxon>Bacteria</taxon>
        <taxon>Bacillati</taxon>
        <taxon>Actinomycetota</taxon>
        <taxon>Actinomycetes</taxon>
        <taxon>Micrococcales</taxon>
        <taxon>Demequinaceae</taxon>
        <taxon>Demequina</taxon>
    </lineage>
</organism>